<evidence type="ECO:0000313" key="2">
    <source>
        <dbReference type="Proteomes" id="UP000035651"/>
    </source>
</evidence>
<accession>A0A0H3X308</accession>
<gene>
    <name evidence="1" type="ORF">AB870_24405</name>
</gene>
<keyword evidence="2" id="KW-1185">Reference proteome</keyword>
<dbReference type="EMBL" id="CP011808">
    <property type="protein sequence ID" value="AKM33338.1"/>
    <property type="molecule type" value="Genomic_DNA"/>
</dbReference>
<evidence type="ECO:0000313" key="1">
    <source>
        <dbReference type="EMBL" id="AKM33338.1"/>
    </source>
</evidence>
<dbReference type="PATRIC" id="fig|656179.3.peg.5243"/>
<geneLocation type="plasmid" evidence="1 2">
    <name>pPF72-1</name>
</geneLocation>
<dbReference type="KEGG" id="pfg:AB870_24405"/>
<reference evidence="1" key="1">
    <citation type="submission" date="2016-06" db="EMBL/GenBank/DDBJ databases">
        <title>Complete Genome Sequence of Pandoraea faecigallinarum DSM-23572.</title>
        <authorList>
            <person name="Yong D."/>
            <person name="Ee R."/>
            <person name="Lim Y.-L."/>
            <person name="Yin W.-F."/>
            <person name="Chan K.-G."/>
        </authorList>
    </citation>
    <scope>NUCLEOTIDE SEQUENCE</scope>
    <source>
        <strain evidence="1">DSM 23572</strain>
        <plasmid evidence="1">pPF72-1</plasmid>
    </source>
</reference>
<organism evidence="1 2">
    <name type="scientific">Pandoraea faecigallinarum</name>
    <dbReference type="NCBI Taxonomy" id="656179"/>
    <lineage>
        <taxon>Bacteria</taxon>
        <taxon>Pseudomonadati</taxon>
        <taxon>Pseudomonadota</taxon>
        <taxon>Betaproteobacteria</taxon>
        <taxon>Burkholderiales</taxon>
        <taxon>Burkholderiaceae</taxon>
        <taxon>Pandoraea</taxon>
    </lineage>
</organism>
<proteinExistence type="predicted"/>
<sequence length="68" mass="7812">MAAELERRAKCERLWVIRSVTPAASRRSARSCGLPSSGYRRRALRRGPSWRGVRVQCDELVQSEIKRV</sequence>
<dbReference type="AlphaFoldDB" id="A0A0H3X308"/>
<protein>
    <submittedName>
        <fullName evidence="1">Uncharacterized protein</fullName>
    </submittedName>
</protein>
<name>A0A0H3X308_9BURK</name>
<keyword evidence="1" id="KW-0614">Plasmid</keyword>
<dbReference type="Proteomes" id="UP000035651">
    <property type="component" value="Plasmid pPF72-1"/>
</dbReference>